<sequence>MTAVSKPSGRNRPELWLYSIAMFGPAFLAACYFGLPDSLAPYIRWILGVHILWMLLGACYCSWFNATDEGKGPLAVGRAILGLVMNGLMQVLLHIATLIIGAGILQQV</sequence>
<dbReference type="RefSeq" id="WP_309489964.1">
    <property type="nucleotide sequence ID" value="NZ_JAENIG010000006.1"/>
</dbReference>
<dbReference type="Proteomes" id="UP000634206">
    <property type="component" value="Unassembled WGS sequence"/>
</dbReference>
<keyword evidence="1" id="KW-1133">Transmembrane helix</keyword>
<reference evidence="2" key="1">
    <citation type="submission" date="2021-01" db="EMBL/GenBank/DDBJ databases">
        <title>Modified the classification status of verrucomicrobia.</title>
        <authorList>
            <person name="Feng X."/>
        </authorList>
    </citation>
    <scope>NUCLEOTIDE SEQUENCE</scope>
    <source>
        <strain evidence="2">5K15</strain>
    </source>
</reference>
<evidence type="ECO:0000313" key="2">
    <source>
        <dbReference type="EMBL" id="MBK1855351.1"/>
    </source>
</evidence>
<gene>
    <name evidence="2" type="ORF">JIN83_10300</name>
</gene>
<keyword evidence="1" id="KW-0472">Membrane</keyword>
<accession>A0AAE2SFF2</accession>
<dbReference type="AlphaFoldDB" id="A0AAE2SFF2"/>
<feature type="transmembrane region" description="Helical" evidence="1">
    <location>
        <begin position="78"/>
        <end position="105"/>
    </location>
</feature>
<proteinExistence type="predicted"/>
<protein>
    <submittedName>
        <fullName evidence="2">Uncharacterized protein</fullName>
    </submittedName>
</protein>
<evidence type="ECO:0000256" key="1">
    <source>
        <dbReference type="SAM" id="Phobius"/>
    </source>
</evidence>
<keyword evidence="3" id="KW-1185">Reference proteome</keyword>
<name>A0AAE2SFF2_9BACT</name>
<evidence type="ECO:0000313" key="3">
    <source>
        <dbReference type="Proteomes" id="UP000634206"/>
    </source>
</evidence>
<feature type="transmembrane region" description="Helical" evidence="1">
    <location>
        <begin position="42"/>
        <end position="66"/>
    </location>
</feature>
<organism evidence="2 3">
    <name type="scientific">Oceaniferula flava</name>
    <dbReference type="NCBI Taxonomy" id="2800421"/>
    <lineage>
        <taxon>Bacteria</taxon>
        <taxon>Pseudomonadati</taxon>
        <taxon>Verrucomicrobiota</taxon>
        <taxon>Verrucomicrobiia</taxon>
        <taxon>Verrucomicrobiales</taxon>
        <taxon>Verrucomicrobiaceae</taxon>
        <taxon>Oceaniferula</taxon>
    </lineage>
</organism>
<dbReference type="PROSITE" id="PS51257">
    <property type="entry name" value="PROKAR_LIPOPROTEIN"/>
    <property type="match status" value="1"/>
</dbReference>
<keyword evidence="1" id="KW-0812">Transmembrane</keyword>
<feature type="transmembrane region" description="Helical" evidence="1">
    <location>
        <begin position="15"/>
        <end position="35"/>
    </location>
</feature>
<comment type="caution">
    <text evidence="2">The sequence shown here is derived from an EMBL/GenBank/DDBJ whole genome shotgun (WGS) entry which is preliminary data.</text>
</comment>
<dbReference type="EMBL" id="JAENIG010000006">
    <property type="protein sequence ID" value="MBK1855351.1"/>
    <property type="molecule type" value="Genomic_DNA"/>
</dbReference>